<sequence>MKDLLQGLIALQNVELEIFKAEEGLKELPKEIDEIESIIRARKGSLDAVDEEIALLEEKKGPLEAELKENQEILDAADARIKRIKTNKEYLALQREIDLAKKRKSDIEEQLLGIMDKIEKKGADKERIQKSFESDRVILDEKKDKLLAQMRELEAVVAEYKGQDEKLRASVDPSLLSKYDRIKQSKRGLAVVECRHGVCMGCHMHIPPQLYNELVRGDKLITCPTCQRMLYVKEELGRGKAEEKPKEENKE</sequence>
<dbReference type="AlphaFoldDB" id="A0A485M1M1"/>
<feature type="coiled-coil region" evidence="1">
    <location>
        <begin position="67"/>
        <end position="110"/>
    </location>
</feature>
<feature type="domain" description="C4-type zinc ribbon" evidence="2">
    <location>
        <begin position="198"/>
        <end position="230"/>
    </location>
</feature>
<dbReference type="InterPro" id="IPR056003">
    <property type="entry name" value="CT398_CC_hairpin"/>
</dbReference>
<dbReference type="EMBL" id="CAADRM010000100">
    <property type="protein sequence ID" value="VFU14994.1"/>
    <property type="molecule type" value="Genomic_DNA"/>
</dbReference>
<feature type="domain" description="CT398-like coiled coil hairpin" evidence="3">
    <location>
        <begin position="23"/>
        <end position="186"/>
    </location>
</feature>
<evidence type="ECO:0000259" key="2">
    <source>
        <dbReference type="Pfam" id="PF02591"/>
    </source>
</evidence>
<organism evidence="4">
    <name type="scientific">anaerobic digester metagenome</name>
    <dbReference type="NCBI Taxonomy" id="1263854"/>
    <lineage>
        <taxon>unclassified sequences</taxon>
        <taxon>metagenomes</taxon>
        <taxon>ecological metagenomes</taxon>
    </lineage>
</organism>
<evidence type="ECO:0000256" key="1">
    <source>
        <dbReference type="SAM" id="Coils"/>
    </source>
</evidence>
<gene>
    <name evidence="4" type="ORF">SCFA_370033</name>
</gene>
<proteinExistence type="predicted"/>
<evidence type="ECO:0000313" key="4">
    <source>
        <dbReference type="EMBL" id="VFU14994.1"/>
    </source>
</evidence>
<evidence type="ECO:0000259" key="3">
    <source>
        <dbReference type="Pfam" id="PF24481"/>
    </source>
</evidence>
<dbReference type="PANTHER" id="PTHR39082:SF1">
    <property type="entry name" value="SCAVENGER RECEPTOR CLASS A MEMBER 3"/>
    <property type="match status" value="1"/>
</dbReference>
<dbReference type="Gene3D" id="1.10.287.1490">
    <property type="match status" value="1"/>
</dbReference>
<accession>A0A485M1M1</accession>
<protein>
    <submittedName>
        <fullName evidence="4">Putative zinc ribbon domain protein</fullName>
    </submittedName>
</protein>
<name>A0A485M1M1_9ZZZZ</name>
<dbReference type="Pfam" id="PF24481">
    <property type="entry name" value="CT398_CC"/>
    <property type="match status" value="1"/>
</dbReference>
<keyword evidence="1" id="KW-0175">Coiled coil</keyword>
<reference evidence="4" key="1">
    <citation type="submission" date="2019-03" db="EMBL/GenBank/DDBJ databases">
        <authorList>
            <person name="Hao L."/>
        </authorList>
    </citation>
    <scope>NUCLEOTIDE SEQUENCE</scope>
</reference>
<dbReference type="PANTHER" id="PTHR39082">
    <property type="entry name" value="PHOSPHOLIPASE C-BETA-2-RELATED"/>
    <property type="match status" value="1"/>
</dbReference>
<feature type="coiled-coil region" evidence="1">
    <location>
        <begin position="136"/>
        <end position="163"/>
    </location>
</feature>
<dbReference type="InterPro" id="IPR003743">
    <property type="entry name" value="Zf-RING_7"/>
</dbReference>
<dbReference type="Pfam" id="PF02591">
    <property type="entry name" value="Zn_ribbon_9"/>
    <property type="match status" value="1"/>
</dbReference>
<dbReference type="InterPro" id="IPR052376">
    <property type="entry name" value="Oxidative_Scav/Glycosyltrans"/>
</dbReference>